<dbReference type="InterPro" id="IPR002043">
    <property type="entry name" value="UDG_fam1"/>
</dbReference>
<dbReference type="NCBIfam" id="NF003592">
    <property type="entry name" value="PRK05254.1-5"/>
    <property type="match status" value="1"/>
</dbReference>
<dbReference type="OrthoDB" id="9804372at2"/>
<keyword evidence="14" id="KW-1185">Reference proteome</keyword>
<dbReference type="EMBL" id="FWPT01000012">
    <property type="protein sequence ID" value="SMA50437.1"/>
    <property type="molecule type" value="Genomic_DNA"/>
</dbReference>
<dbReference type="InterPro" id="IPR018085">
    <property type="entry name" value="Ura-DNA_Glyclase_AS"/>
</dbReference>
<accession>A0A1X7ASP6</accession>
<keyword evidence="6 9" id="KW-0227">DNA damage</keyword>
<comment type="subcellular location">
    <subcellularLocation>
        <location evidence="9">Cytoplasm</location>
    </subcellularLocation>
</comment>
<dbReference type="NCBIfam" id="NF003589">
    <property type="entry name" value="PRK05254.1-2"/>
    <property type="match status" value="1"/>
</dbReference>
<evidence type="ECO:0000256" key="4">
    <source>
        <dbReference type="ARBA" id="ARBA00012030"/>
    </source>
</evidence>
<dbReference type="SMART" id="SM00987">
    <property type="entry name" value="UreE_C"/>
    <property type="match status" value="1"/>
</dbReference>
<dbReference type="GO" id="GO:0005737">
    <property type="term" value="C:cytoplasm"/>
    <property type="evidence" value="ECO:0007669"/>
    <property type="project" value="UniProtKB-SubCell"/>
</dbReference>
<evidence type="ECO:0000256" key="11">
    <source>
        <dbReference type="RuleBase" id="RU003780"/>
    </source>
</evidence>
<keyword evidence="8 9" id="KW-0234">DNA repair</keyword>
<keyword evidence="7 9" id="KW-0378">Hydrolase</keyword>
<evidence type="ECO:0000256" key="2">
    <source>
        <dbReference type="ARBA" id="ARBA00002631"/>
    </source>
</evidence>
<keyword evidence="9" id="KW-0963">Cytoplasm</keyword>
<dbReference type="AlphaFoldDB" id="A0A1X7ASP6"/>
<dbReference type="NCBIfam" id="NF003591">
    <property type="entry name" value="PRK05254.1-4"/>
    <property type="match status" value="1"/>
</dbReference>
<dbReference type="GO" id="GO:0004844">
    <property type="term" value="F:uracil DNA N-glycosylase activity"/>
    <property type="evidence" value="ECO:0007669"/>
    <property type="project" value="UniProtKB-UniRule"/>
</dbReference>
<dbReference type="NCBIfam" id="TIGR00628">
    <property type="entry name" value="ung"/>
    <property type="match status" value="1"/>
</dbReference>
<dbReference type="SMART" id="SM00986">
    <property type="entry name" value="UDG"/>
    <property type="match status" value="1"/>
</dbReference>
<evidence type="ECO:0000256" key="10">
    <source>
        <dbReference type="PROSITE-ProRule" id="PRU10072"/>
    </source>
</evidence>
<dbReference type="EC" id="3.2.2.27" evidence="4 9"/>
<reference evidence="13 14" key="1">
    <citation type="submission" date="2017-03" db="EMBL/GenBank/DDBJ databases">
        <authorList>
            <person name="Afonso C.L."/>
            <person name="Miller P.J."/>
            <person name="Scott M.A."/>
            <person name="Spackman E."/>
            <person name="Goraichik I."/>
            <person name="Dimitrov K.M."/>
            <person name="Suarez D.L."/>
            <person name="Swayne D.E."/>
        </authorList>
    </citation>
    <scope>NUCLEOTIDE SEQUENCE [LARGE SCALE GENOMIC DNA]</scope>
    <source>
        <strain evidence="13">SB41UT1</strain>
    </source>
</reference>
<evidence type="ECO:0000256" key="6">
    <source>
        <dbReference type="ARBA" id="ARBA00022763"/>
    </source>
</evidence>
<evidence type="ECO:0000256" key="8">
    <source>
        <dbReference type="ARBA" id="ARBA00023204"/>
    </source>
</evidence>
<dbReference type="PROSITE" id="PS00130">
    <property type="entry name" value="U_DNA_GLYCOSYLASE"/>
    <property type="match status" value="1"/>
</dbReference>
<name>A0A1X7ASP6_9GAMM</name>
<evidence type="ECO:0000313" key="14">
    <source>
        <dbReference type="Proteomes" id="UP000196573"/>
    </source>
</evidence>
<dbReference type="Pfam" id="PF03167">
    <property type="entry name" value="UDG"/>
    <property type="match status" value="1"/>
</dbReference>
<dbReference type="CDD" id="cd10027">
    <property type="entry name" value="UDG-F1-like"/>
    <property type="match status" value="1"/>
</dbReference>
<dbReference type="PANTHER" id="PTHR11264:SF0">
    <property type="entry name" value="URACIL-DNA GLYCOSYLASE"/>
    <property type="match status" value="1"/>
</dbReference>
<comment type="similarity">
    <text evidence="3 9 11">Belongs to the uracil-DNA glycosylase (UDG) superfamily. UNG family.</text>
</comment>
<comment type="catalytic activity">
    <reaction evidence="1 9 11">
        <text>Hydrolyzes single-stranded DNA or mismatched double-stranded DNA and polynucleotides, releasing free uracil.</text>
        <dbReference type="EC" id="3.2.2.27"/>
    </reaction>
</comment>
<dbReference type="InterPro" id="IPR005122">
    <property type="entry name" value="Uracil-DNA_glycosylase-like"/>
</dbReference>
<evidence type="ECO:0000313" key="13">
    <source>
        <dbReference type="EMBL" id="SMA50437.1"/>
    </source>
</evidence>
<feature type="domain" description="Uracil-DNA glycosylase-like" evidence="12">
    <location>
        <begin position="52"/>
        <end position="212"/>
    </location>
</feature>
<dbReference type="GO" id="GO:0097510">
    <property type="term" value="P:base-excision repair, AP site formation via deaminated base removal"/>
    <property type="evidence" value="ECO:0007669"/>
    <property type="project" value="TreeGrafter"/>
</dbReference>
<keyword evidence="13" id="KW-0326">Glycosidase</keyword>
<dbReference type="RefSeq" id="WP_087112870.1">
    <property type="nucleotide sequence ID" value="NZ_CBCSCN010000005.1"/>
</dbReference>
<evidence type="ECO:0000256" key="1">
    <source>
        <dbReference type="ARBA" id="ARBA00001400"/>
    </source>
</evidence>
<dbReference type="SUPFAM" id="SSF52141">
    <property type="entry name" value="Uracil-DNA glycosylase-like"/>
    <property type="match status" value="1"/>
</dbReference>
<evidence type="ECO:0000256" key="7">
    <source>
        <dbReference type="ARBA" id="ARBA00022801"/>
    </source>
</evidence>
<dbReference type="FunFam" id="3.40.470.10:FF:000001">
    <property type="entry name" value="Uracil-DNA glycosylase"/>
    <property type="match status" value="1"/>
</dbReference>
<gene>
    <name evidence="9 13" type="primary">ung</name>
    <name evidence="13" type="ORF">EHSB41UT_04235</name>
</gene>
<protein>
    <recommendedName>
        <fullName evidence="5 9">Uracil-DNA glycosylase</fullName>
        <shortName evidence="9">UDG</shortName>
        <ecNumber evidence="4 9">3.2.2.27</ecNumber>
    </recommendedName>
</protein>
<comment type="function">
    <text evidence="2 9 11">Excises uracil residues from the DNA which can arise as a result of misincorporation of dUMP residues by DNA polymerase or due to deamination of cytosine.</text>
</comment>
<dbReference type="InterPro" id="IPR036895">
    <property type="entry name" value="Uracil-DNA_glycosylase-like_sf"/>
</dbReference>
<feature type="active site" description="Proton acceptor" evidence="9 10">
    <location>
        <position position="67"/>
    </location>
</feature>
<dbReference type="Gene3D" id="3.40.470.10">
    <property type="entry name" value="Uracil-DNA glycosylase-like domain"/>
    <property type="match status" value="1"/>
</dbReference>
<sequence>MPEIKLDESWKARLGEEFSKEYMLRLRAFLMQEKQAGKTIYPKGSEFFRAMDLTPFDQVKVVILGQDPYHGPGQAHGLSFSVRPGIQQPPSLVNIFKELQSDLGIPPAPHGCLEQWAREGVLLLNSVLSVEHKQAASHQGQGWEQFTDRIIHALAEQRENLVFILWGSYAQKKGNFIDTSRHCVIRSPHPSPLSSYRGFFGSRPFSQANAYLMEHGIAPVNWQLSEVCQEERATLV</sequence>
<dbReference type="HAMAP" id="MF_00148">
    <property type="entry name" value="UDG"/>
    <property type="match status" value="1"/>
</dbReference>
<dbReference type="Proteomes" id="UP000196573">
    <property type="component" value="Unassembled WGS sequence"/>
</dbReference>
<evidence type="ECO:0000256" key="5">
    <source>
        <dbReference type="ARBA" id="ARBA00018429"/>
    </source>
</evidence>
<evidence type="ECO:0000259" key="12">
    <source>
        <dbReference type="SMART" id="SM00986"/>
    </source>
</evidence>
<dbReference type="NCBIfam" id="NF003588">
    <property type="entry name" value="PRK05254.1-1"/>
    <property type="match status" value="1"/>
</dbReference>
<evidence type="ECO:0000256" key="3">
    <source>
        <dbReference type="ARBA" id="ARBA00008184"/>
    </source>
</evidence>
<organism evidence="13 14">
    <name type="scientific">Parendozoicomonas haliclonae</name>
    <dbReference type="NCBI Taxonomy" id="1960125"/>
    <lineage>
        <taxon>Bacteria</taxon>
        <taxon>Pseudomonadati</taxon>
        <taxon>Pseudomonadota</taxon>
        <taxon>Gammaproteobacteria</taxon>
        <taxon>Oceanospirillales</taxon>
        <taxon>Endozoicomonadaceae</taxon>
        <taxon>Parendozoicomonas</taxon>
    </lineage>
</organism>
<proteinExistence type="inferred from homology"/>
<dbReference type="PANTHER" id="PTHR11264">
    <property type="entry name" value="URACIL-DNA GLYCOSYLASE"/>
    <property type="match status" value="1"/>
</dbReference>
<evidence type="ECO:0000256" key="9">
    <source>
        <dbReference type="HAMAP-Rule" id="MF_00148"/>
    </source>
</evidence>